<comment type="caution">
    <text evidence="3">The sequence shown here is derived from an EMBL/GenBank/DDBJ whole genome shotgun (WGS) entry which is preliminary data.</text>
</comment>
<accession>A0A365P5T3</accession>
<sequence length="259" mass="27828">MNDSPDRPENSAQPEKATTPASSDHSVPEAFPTDWTRGLVLVAHPDDPEYGMSAAVARWTAEGRSIVYVLASSGEAGIEGMAPAIAGPIREEEQRRSSAIVGVDEVEFLGFPDSRIVNNAELRDAVADAIRRHRPDVVISLYSGEEFGPGMPNQSDHMEFGAAVGAAYDDLVAAVGVDAAEGRPQMWFESSPEVTHYVDVKGFVEPAVDALAEHSEYLSVLDPETPVRDQARAQVEAVCASREGLADGNPVVGFRRMRP</sequence>
<dbReference type="PANTHER" id="PTHR12993">
    <property type="entry name" value="N-ACETYLGLUCOSAMINYL-PHOSPHATIDYLINOSITOL DE-N-ACETYLASE-RELATED"/>
    <property type="match status" value="1"/>
</dbReference>
<dbReference type="AlphaFoldDB" id="A0A365P5T3"/>
<protein>
    <submittedName>
        <fullName evidence="3">PIG-L family deacetylase</fullName>
    </submittedName>
</protein>
<keyword evidence="1" id="KW-0862">Zinc</keyword>
<dbReference type="Pfam" id="PF02585">
    <property type="entry name" value="PIG-L"/>
    <property type="match status" value="1"/>
</dbReference>
<gene>
    <name evidence="3" type="ORF">DQ226_18250</name>
</gene>
<dbReference type="GO" id="GO:0016137">
    <property type="term" value="P:glycoside metabolic process"/>
    <property type="evidence" value="ECO:0007669"/>
    <property type="project" value="UniProtKB-ARBA"/>
</dbReference>
<feature type="region of interest" description="Disordered" evidence="2">
    <location>
        <begin position="1"/>
        <end position="31"/>
    </location>
</feature>
<evidence type="ECO:0000313" key="3">
    <source>
        <dbReference type="EMBL" id="RBA29988.1"/>
    </source>
</evidence>
<organism evidence="3 4">
    <name type="scientific">Dietzia maris</name>
    <dbReference type="NCBI Taxonomy" id="37915"/>
    <lineage>
        <taxon>Bacteria</taxon>
        <taxon>Bacillati</taxon>
        <taxon>Actinomycetota</taxon>
        <taxon>Actinomycetes</taxon>
        <taxon>Mycobacteriales</taxon>
        <taxon>Dietziaceae</taxon>
        <taxon>Dietzia</taxon>
    </lineage>
</organism>
<dbReference type="Gene3D" id="3.40.50.10320">
    <property type="entry name" value="LmbE-like"/>
    <property type="match status" value="1"/>
</dbReference>
<name>A0A365P5T3_9ACTN</name>
<dbReference type="EMBL" id="QNTT01000109">
    <property type="protein sequence ID" value="RBA29988.1"/>
    <property type="molecule type" value="Genomic_DNA"/>
</dbReference>
<dbReference type="GO" id="GO:0016811">
    <property type="term" value="F:hydrolase activity, acting on carbon-nitrogen (but not peptide) bonds, in linear amides"/>
    <property type="evidence" value="ECO:0007669"/>
    <property type="project" value="TreeGrafter"/>
</dbReference>
<dbReference type="Proteomes" id="UP000252187">
    <property type="component" value="Unassembled WGS sequence"/>
</dbReference>
<evidence type="ECO:0000313" key="4">
    <source>
        <dbReference type="Proteomes" id="UP000252187"/>
    </source>
</evidence>
<dbReference type="SUPFAM" id="SSF102588">
    <property type="entry name" value="LmbE-like"/>
    <property type="match status" value="1"/>
</dbReference>
<reference evidence="3 4" key="1">
    <citation type="submission" date="2018-06" db="EMBL/GenBank/DDBJ databases">
        <title>Whole genome sequencing of four bacterial strains from South Shetland trench revealing bio-synthetic gene clusters.</title>
        <authorList>
            <person name="Abdel-Mageed W.M."/>
            <person name="Lehri B."/>
            <person name="Jarmusch S.A."/>
            <person name="Miranda K."/>
            <person name="Goodfellow M."/>
            <person name="Jaspars M."/>
            <person name="Karlyshev A.V."/>
        </authorList>
    </citation>
    <scope>NUCLEOTIDE SEQUENCE [LARGE SCALE GENOMIC DNA]</scope>
    <source>
        <strain evidence="3 4">SST1</strain>
    </source>
</reference>
<dbReference type="InterPro" id="IPR003737">
    <property type="entry name" value="GlcNAc_PI_deacetylase-related"/>
</dbReference>
<evidence type="ECO:0000256" key="1">
    <source>
        <dbReference type="ARBA" id="ARBA00022833"/>
    </source>
</evidence>
<evidence type="ECO:0000256" key="2">
    <source>
        <dbReference type="SAM" id="MobiDB-lite"/>
    </source>
</evidence>
<dbReference type="InterPro" id="IPR024078">
    <property type="entry name" value="LmbE-like_dom_sf"/>
</dbReference>
<proteinExistence type="predicted"/>
<dbReference type="PANTHER" id="PTHR12993:SF28">
    <property type="entry name" value="LMBE FAMILY PROTEIN"/>
    <property type="match status" value="1"/>
</dbReference>